<dbReference type="Pfam" id="PF05108">
    <property type="entry name" value="T7SS_ESX1_EccB"/>
    <property type="match status" value="1"/>
</dbReference>
<dbReference type="PANTHER" id="PTHR40765">
    <property type="entry name" value="ESX-2 SECRETION SYSTEM ATPASE ECCB2"/>
    <property type="match status" value="1"/>
</dbReference>
<evidence type="ECO:0000256" key="3">
    <source>
        <dbReference type="ARBA" id="ARBA00022475"/>
    </source>
</evidence>
<evidence type="ECO:0000256" key="2">
    <source>
        <dbReference type="ARBA" id="ARBA00008149"/>
    </source>
</evidence>
<evidence type="ECO:0000256" key="7">
    <source>
        <dbReference type="ARBA" id="ARBA00022840"/>
    </source>
</evidence>
<feature type="transmembrane region" description="Helical" evidence="10">
    <location>
        <begin position="41"/>
        <end position="61"/>
    </location>
</feature>
<evidence type="ECO:0000256" key="9">
    <source>
        <dbReference type="ARBA" id="ARBA00023136"/>
    </source>
</evidence>
<keyword evidence="8 10" id="KW-1133">Transmembrane helix</keyword>
<sequence>MATRRDELNAYSFARRRTVAAFLQPSPHGSEEAAPRPLKTVAPSLVVGLLVVVGFGFWGILKPAAPKGWDTPAQKVIVGDESTTRYVVLRTNGEAQLHPVLNLASARLLLDPEKFEVIKVKESVLDNSGMTLGTTIGIPYAPDRLPGQADAGKPKTWALCETPGGGTDRSAQRAVLVVNQQKPKEAALVGGGNRLRDDEAMYIEVPGGAQYLVTDRGFTYLLGGPGWKQQPDVVNTLRQVIFGASAQPQKVDADFLSTLNNVPGAGISFPTVDGMGEASTAPGLSPEHAKVGLVLKANNDQYVVQRDRVVRVTDFMAKLLLNSPQASSLYDGSPEAVSVNVGEVTSARASETFMDELGWPEKAVTQANTQDEKDGRRVACSVYSGVDDKLTKMPAMTMWAGRKFPRDVAQSGTNTYVSPGSGIFYKAYDGTDKRIGSIFLVTDTGLRYSVPTTGDSDSGGAAKQDDEVGVVQTKLGYAKNSPVPVPRIWSDLLASGPTLDVNAAKQAQGS</sequence>
<dbReference type="Gene3D" id="3.30.2390.20">
    <property type="entry name" value="Type VII secretion system EccB, repeat 1 domain"/>
    <property type="match status" value="1"/>
</dbReference>
<dbReference type="Gene3D" id="2.40.50.910">
    <property type="entry name" value="Type VII secretion system EccB, repeat 3 domain"/>
    <property type="match status" value="1"/>
</dbReference>
<keyword evidence="7" id="KW-0067">ATP-binding</keyword>
<comment type="subcellular location">
    <subcellularLocation>
        <location evidence="1">Cell membrane</location>
        <topology evidence="1">Single-pass membrane protein</topology>
    </subcellularLocation>
</comment>
<protein>
    <submittedName>
        <fullName evidence="11">Type VII secretion protein EccB</fullName>
    </submittedName>
</protein>
<dbReference type="GO" id="GO:0016787">
    <property type="term" value="F:hydrolase activity"/>
    <property type="evidence" value="ECO:0007669"/>
    <property type="project" value="UniProtKB-KW"/>
</dbReference>
<evidence type="ECO:0000313" key="12">
    <source>
        <dbReference type="Proteomes" id="UP000198280"/>
    </source>
</evidence>
<evidence type="ECO:0000256" key="4">
    <source>
        <dbReference type="ARBA" id="ARBA00022692"/>
    </source>
</evidence>
<dbReference type="AlphaFoldDB" id="A0A239NL10"/>
<dbReference type="GO" id="GO:0005524">
    <property type="term" value="F:ATP binding"/>
    <property type="evidence" value="ECO:0007669"/>
    <property type="project" value="UniProtKB-KW"/>
</dbReference>
<dbReference type="EMBL" id="FZOF01000038">
    <property type="protein sequence ID" value="SNT54819.1"/>
    <property type="molecule type" value="Genomic_DNA"/>
</dbReference>
<evidence type="ECO:0000313" key="11">
    <source>
        <dbReference type="EMBL" id="SNT54819.1"/>
    </source>
</evidence>
<keyword evidence="3" id="KW-1003">Cell membrane</keyword>
<gene>
    <name evidence="11" type="ORF">SAMN05216252_13820</name>
</gene>
<evidence type="ECO:0000256" key="10">
    <source>
        <dbReference type="SAM" id="Phobius"/>
    </source>
</evidence>
<evidence type="ECO:0000256" key="6">
    <source>
        <dbReference type="ARBA" id="ARBA00022801"/>
    </source>
</evidence>
<dbReference type="RefSeq" id="WP_089228840.1">
    <property type="nucleotide sequence ID" value="NZ_FZOF01000038.1"/>
</dbReference>
<dbReference type="Proteomes" id="UP000198280">
    <property type="component" value="Unassembled WGS sequence"/>
</dbReference>
<name>A0A239NL10_9ACTN</name>
<reference evidence="11 12" key="1">
    <citation type="submission" date="2017-06" db="EMBL/GenBank/DDBJ databases">
        <authorList>
            <person name="Kim H.J."/>
            <person name="Triplett B.A."/>
        </authorList>
    </citation>
    <scope>NUCLEOTIDE SEQUENCE [LARGE SCALE GENOMIC DNA]</scope>
    <source>
        <strain evidence="11 12">CGMCC 4.1858</strain>
    </source>
</reference>
<dbReference type="InterPro" id="IPR042485">
    <property type="entry name" value="T7SS_EccB_R3"/>
</dbReference>
<evidence type="ECO:0000256" key="1">
    <source>
        <dbReference type="ARBA" id="ARBA00004162"/>
    </source>
</evidence>
<comment type="similarity">
    <text evidence="2">Belongs to the EccB family.</text>
</comment>
<dbReference type="InterPro" id="IPR044857">
    <property type="entry name" value="T7SS_EccB_R1"/>
</dbReference>
<evidence type="ECO:0000256" key="5">
    <source>
        <dbReference type="ARBA" id="ARBA00022741"/>
    </source>
</evidence>
<dbReference type="OrthoDB" id="3847604at2"/>
<keyword evidence="6" id="KW-0378">Hydrolase</keyword>
<keyword evidence="5" id="KW-0547">Nucleotide-binding</keyword>
<keyword evidence="12" id="KW-1185">Reference proteome</keyword>
<organism evidence="11 12">
    <name type="scientific">Actinacidiphila glaucinigra</name>
    <dbReference type="NCBI Taxonomy" id="235986"/>
    <lineage>
        <taxon>Bacteria</taxon>
        <taxon>Bacillati</taxon>
        <taxon>Actinomycetota</taxon>
        <taxon>Actinomycetes</taxon>
        <taxon>Kitasatosporales</taxon>
        <taxon>Streptomycetaceae</taxon>
        <taxon>Actinacidiphila</taxon>
    </lineage>
</organism>
<dbReference type="InterPro" id="IPR007795">
    <property type="entry name" value="T7SS_EccB"/>
</dbReference>
<dbReference type="GO" id="GO:0005576">
    <property type="term" value="C:extracellular region"/>
    <property type="evidence" value="ECO:0007669"/>
    <property type="project" value="TreeGrafter"/>
</dbReference>
<dbReference type="GO" id="GO:0005886">
    <property type="term" value="C:plasma membrane"/>
    <property type="evidence" value="ECO:0007669"/>
    <property type="project" value="UniProtKB-SubCell"/>
</dbReference>
<accession>A0A239NL10</accession>
<evidence type="ECO:0000256" key="8">
    <source>
        <dbReference type="ARBA" id="ARBA00022989"/>
    </source>
</evidence>
<keyword evidence="4 10" id="KW-0812">Transmembrane</keyword>
<keyword evidence="9 10" id="KW-0472">Membrane</keyword>
<dbReference type="PANTHER" id="PTHR40765:SF2">
    <property type="entry name" value="ESX-2 SECRETION SYSTEM ATPASE ECCB2"/>
    <property type="match status" value="1"/>
</dbReference>
<dbReference type="NCBIfam" id="TIGR03919">
    <property type="entry name" value="T7SS_EccB"/>
    <property type="match status" value="1"/>
</dbReference>
<proteinExistence type="inferred from homology"/>